<keyword evidence="6" id="KW-1185">Reference proteome</keyword>
<keyword evidence="1 3" id="KW-0853">WD repeat</keyword>
<dbReference type="SUPFAM" id="SSF50978">
    <property type="entry name" value="WD40 repeat-like"/>
    <property type="match status" value="1"/>
</dbReference>
<keyword evidence="2" id="KW-0677">Repeat</keyword>
<dbReference type="InterPro" id="IPR020472">
    <property type="entry name" value="WD40_PAC1"/>
</dbReference>
<name>A0A804PNZ4_MAIZE</name>
<dbReference type="Gene3D" id="2.130.10.10">
    <property type="entry name" value="YVTN repeat-like/Quinoprotein amine dehydrogenase"/>
    <property type="match status" value="3"/>
</dbReference>
<reference evidence="6" key="1">
    <citation type="journal article" date="2009" name="Science">
        <title>The B73 maize genome: complexity, diversity, and dynamics.</title>
        <authorList>
            <person name="Schnable P.S."/>
            <person name="Ware D."/>
            <person name="Fulton R.S."/>
            <person name="Stein J.C."/>
            <person name="Wei F."/>
            <person name="Pasternak S."/>
            <person name="Liang C."/>
            <person name="Zhang J."/>
            <person name="Fulton L."/>
            <person name="Graves T.A."/>
            <person name="Minx P."/>
            <person name="Reily A.D."/>
            <person name="Courtney L."/>
            <person name="Kruchowski S.S."/>
            <person name="Tomlinson C."/>
            <person name="Strong C."/>
            <person name="Delehaunty K."/>
            <person name="Fronick C."/>
            <person name="Courtney B."/>
            <person name="Rock S.M."/>
            <person name="Belter E."/>
            <person name="Du F."/>
            <person name="Kim K."/>
            <person name="Abbott R.M."/>
            <person name="Cotton M."/>
            <person name="Levy A."/>
            <person name="Marchetto P."/>
            <person name="Ochoa K."/>
            <person name="Jackson S.M."/>
            <person name="Gillam B."/>
            <person name="Chen W."/>
            <person name="Yan L."/>
            <person name="Higginbotham J."/>
            <person name="Cardenas M."/>
            <person name="Waligorski J."/>
            <person name="Applebaum E."/>
            <person name="Phelps L."/>
            <person name="Falcone J."/>
            <person name="Kanchi K."/>
            <person name="Thane T."/>
            <person name="Scimone A."/>
            <person name="Thane N."/>
            <person name="Henke J."/>
            <person name="Wang T."/>
            <person name="Ruppert J."/>
            <person name="Shah N."/>
            <person name="Rotter K."/>
            <person name="Hodges J."/>
            <person name="Ingenthron E."/>
            <person name="Cordes M."/>
            <person name="Kohlberg S."/>
            <person name="Sgro J."/>
            <person name="Delgado B."/>
            <person name="Mead K."/>
            <person name="Chinwalla A."/>
            <person name="Leonard S."/>
            <person name="Crouse K."/>
            <person name="Collura K."/>
            <person name="Kudrna D."/>
            <person name="Currie J."/>
            <person name="He R."/>
            <person name="Angelova A."/>
            <person name="Rajasekar S."/>
            <person name="Mueller T."/>
            <person name="Lomeli R."/>
            <person name="Scara G."/>
            <person name="Ko A."/>
            <person name="Delaney K."/>
            <person name="Wissotski M."/>
            <person name="Lopez G."/>
            <person name="Campos D."/>
            <person name="Braidotti M."/>
            <person name="Ashley E."/>
            <person name="Golser W."/>
            <person name="Kim H."/>
            <person name="Lee S."/>
            <person name="Lin J."/>
            <person name="Dujmic Z."/>
            <person name="Kim W."/>
            <person name="Talag J."/>
            <person name="Zuccolo A."/>
            <person name="Fan C."/>
            <person name="Sebastian A."/>
            <person name="Kramer M."/>
            <person name="Spiegel L."/>
            <person name="Nascimento L."/>
            <person name="Zutavern T."/>
            <person name="Miller B."/>
            <person name="Ambroise C."/>
            <person name="Muller S."/>
            <person name="Spooner W."/>
            <person name="Narechania A."/>
            <person name="Ren L."/>
            <person name="Wei S."/>
            <person name="Kumari S."/>
            <person name="Faga B."/>
            <person name="Levy M.J."/>
            <person name="McMahan L."/>
            <person name="Van Buren P."/>
            <person name="Vaughn M.W."/>
            <person name="Ying K."/>
            <person name="Yeh C.-T."/>
            <person name="Emrich S.J."/>
            <person name="Jia Y."/>
            <person name="Kalyanaraman A."/>
            <person name="Hsia A.-P."/>
            <person name="Barbazuk W.B."/>
            <person name="Baucom R.S."/>
            <person name="Brutnell T.P."/>
            <person name="Carpita N.C."/>
            <person name="Chaparro C."/>
            <person name="Chia J.-M."/>
            <person name="Deragon J.-M."/>
            <person name="Estill J.C."/>
            <person name="Fu Y."/>
            <person name="Jeddeloh J.A."/>
            <person name="Han Y."/>
            <person name="Lee H."/>
            <person name="Li P."/>
            <person name="Lisch D.R."/>
            <person name="Liu S."/>
            <person name="Liu Z."/>
            <person name="Nagel D.H."/>
            <person name="McCann M.C."/>
            <person name="SanMiguel P."/>
            <person name="Myers A.M."/>
            <person name="Nettleton D."/>
            <person name="Nguyen J."/>
            <person name="Penning B.W."/>
            <person name="Ponnala L."/>
            <person name="Schneider K.L."/>
            <person name="Schwartz D.C."/>
            <person name="Sharma A."/>
            <person name="Soderlund C."/>
            <person name="Springer N.M."/>
            <person name="Sun Q."/>
            <person name="Wang H."/>
            <person name="Waterman M."/>
            <person name="Westerman R."/>
            <person name="Wolfgruber T.K."/>
            <person name="Yang L."/>
            <person name="Yu Y."/>
            <person name="Zhang L."/>
            <person name="Zhou S."/>
            <person name="Zhu Q."/>
            <person name="Bennetzen J.L."/>
            <person name="Dawe R.K."/>
            <person name="Jiang J."/>
            <person name="Jiang N."/>
            <person name="Presting G.G."/>
            <person name="Wessler S.R."/>
            <person name="Aluru S."/>
            <person name="Martienssen R.A."/>
            <person name="Clifton S.W."/>
            <person name="McCombie W.R."/>
            <person name="Wing R.A."/>
            <person name="Wilson R.K."/>
        </authorList>
    </citation>
    <scope>NUCLEOTIDE SEQUENCE [LARGE SCALE GENOMIC DNA]</scope>
    <source>
        <strain evidence="6">cv. B73</strain>
    </source>
</reference>
<evidence type="ECO:0007829" key="7">
    <source>
        <dbReference type="PeptideAtlas" id="A0A804PNZ4"/>
    </source>
</evidence>
<dbReference type="OrthoDB" id="674604at2759"/>
<dbReference type="PROSITE" id="PS50294">
    <property type="entry name" value="WD_REPEATS_REGION"/>
    <property type="match status" value="4"/>
</dbReference>
<feature type="region of interest" description="Disordered" evidence="4">
    <location>
        <begin position="90"/>
        <end position="111"/>
    </location>
</feature>
<dbReference type="AlphaFoldDB" id="A0A804PNZ4"/>
<evidence type="ECO:0000256" key="1">
    <source>
        <dbReference type="ARBA" id="ARBA00022574"/>
    </source>
</evidence>
<dbReference type="KEGG" id="zma:103627706"/>
<dbReference type="InterPro" id="IPR045182">
    <property type="entry name" value="JINGUBANG-like"/>
</dbReference>
<evidence type="ECO:0000313" key="6">
    <source>
        <dbReference type="Proteomes" id="UP000007305"/>
    </source>
</evidence>
<dbReference type="PANTHER" id="PTHR22844:SF387">
    <property type="entry name" value="F3I6.5 PROTEIN"/>
    <property type="match status" value="1"/>
</dbReference>
<dbReference type="RefSeq" id="XP_008646238.1">
    <property type="nucleotide sequence ID" value="XM_008648016.3"/>
</dbReference>
<dbReference type="InterPro" id="IPR001680">
    <property type="entry name" value="WD40_rpt"/>
</dbReference>
<dbReference type="EnsemblPlants" id="Zm00001eb254150_T001">
    <property type="protein sequence ID" value="Zm00001eb254150_P001"/>
    <property type="gene ID" value="Zm00001eb254150"/>
</dbReference>
<dbReference type="Gramene" id="Zm00001eb254150_T001">
    <property type="protein sequence ID" value="Zm00001eb254150_P001"/>
    <property type="gene ID" value="Zm00001eb254150"/>
</dbReference>
<dbReference type="FunCoup" id="A0A804PNZ4">
    <property type="interactions" value="38"/>
</dbReference>
<dbReference type="PANTHER" id="PTHR22844">
    <property type="entry name" value="F-BOX AND WD40 DOMAIN PROTEIN"/>
    <property type="match status" value="1"/>
</dbReference>
<dbReference type="PRINTS" id="PR00320">
    <property type="entry name" value="GPROTEINBRPT"/>
</dbReference>
<feature type="repeat" description="WD" evidence="3">
    <location>
        <begin position="343"/>
        <end position="372"/>
    </location>
</feature>
<dbReference type="InterPro" id="IPR015943">
    <property type="entry name" value="WD40/YVTN_repeat-like_dom_sf"/>
</dbReference>
<evidence type="ECO:0000256" key="3">
    <source>
        <dbReference type="PROSITE-ProRule" id="PRU00221"/>
    </source>
</evidence>
<evidence type="ECO:0008006" key="8">
    <source>
        <dbReference type="Google" id="ProtNLM"/>
    </source>
</evidence>
<reference evidence="5" key="3">
    <citation type="submission" date="2021-05" db="UniProtKB">
        <authorList>
            <consortium name="EnsemblPlants"/>
        </authorList>
    </citation>
    <scope>IDENTIFICATION</scope>
    <source>
        <strain evidence="5">cv. B73</strain>
    </source>
</reference>
<dbReference type="SMART" id="SM00320">
    <property type="entry name" value="WD40"/>
    <property type="match status" value="7"/>
</dbReference>
<feature type="repeat" description="WD" evidence="3">
    <location>
        <begin position="200"/>
        <end position="241"/>
    </location>
</feature>
<dbReference type="InterPro" id="IPR036322">
    <property type="entry name" value="WD40_repeat_dom_sf"/>
</dbReference>
<keyword evidence="7" id="KW-1267">Proteomics identification</keyword>
<evidence type="ECO:0000256" key="2">
    <source>
        <dbReference type="ARBA" id="ARBA00022737"/>
    </source>
</evidence>
<dbReference type="Proteomes" id="UP000007305">
    <property type="component" value="Chromosome 5"/>
</dbReference>
<gene>
    <name evidence="5" type="primary">LOC103627706</name>
</gene>
<organism evidence="5 6">
    <name type="scientific">Zea mays</name>
    <name type="common">Maize</name>
    <dbReference type="NCBI Taxonomy" id="4577"/>
    <lineage>
        <taxon>Eukaryota</taxon>
        <taxon>Viridiplantae</taxon>
        <taxon>Streptophyta</taxon>
        <taxon>Embryophyta</taxon>
        <taxon>Tracheophyta</taxon>
        <taxon>Spermatophyta</taxon>
        <taxon>Magnoliopsida</taxon>
        <taxon>Liliopsida</taxon>
        <taxon>Poales</taxon>
        <taxon>Poaceae</taxon>
        <taxon>PACMAD clade</taxon>
        <taxon>Panicoideae</taxon>
        <taxon>Andropogonodae</taxon>
        <taxon>Andropogoneae</taxon>
        <taxon>Tripsacinae</taxon>
        <taxon>Zea</taxon>
    </lineage>
</organism>
<dbReference type="Pfam" id="PF00400">
    <property type="entry name" value="WD40"/>
    <property type="match status" value="5"/>
</dbReference>
<feature type="repeat" description="WD" evidence="3">
    <location>
        <begin position="295"/>
        <end position="327"/>
    </location>
</feature>
<reference evidence="5" key="2">
    <citation type="submission" date="2019-07" db="EMBL/GenBank/DDBJ databases">
        <authorList>
            <person name="Seetharam A."/>
            <person name="Woodhouse M."/>
            <person name="Cannon E."/>
        </authorList>
    </citation>
    <scope>NUCLEOTIDE SEQUENCE [LARGE SCALE GENOMIC DNA]</scope>
    <source>
        <strain evidence="5">cv. B73</strain>
    </source>
</reference>
<accession>A0A804PNZ4</accession>
<sequence length="447" mass="47428">MSSAGGQELSQIRRHEPAAEAMLSLSHAVSLSSQPSLPSLPSLGPRDLNVSPCHHRCVATLRDHSSYVSALAVDGHSLYSASSDGRIRVWPMGDASGRQDDDDDDSGGGGGGGCGSATVVAACDSSVKCLLATAGSNGHGLLLSSHQDGKIMAWRTGSGRKDGTPSLVLRAVLPTCVDRLRTFLLPWSYVQVRRHRWRTWVHHVDAVAALAVSPDGALLYSASWDRSLRVWRLPGFRCVESVAPAHDDAINALAVSPDGHVYTGSADNKIKAWRRHPERRHRHRHRHVLVLVQTMERHRSAVNALALGADGRVLYSGACDRSVVVWERADGAGGGRMEATGTLRGHTRAILCLAAAGDVVCSGSADRTVRVWRRGAENTGYTLLAVLEGHGAPVKSLALLYGRDRGLFSGWGDPEEGSSGGGGGTHCAIVCSGALDGEVKIWSTLVP</sequence>
<proteinExistence type="evidence at protein level"/>
<feature type="repeat" description="WD" evidence="3">
    <location>
        <begin position="243"/>
        <end position="273"/>
    </location>
</feature>
<evidence type="ECO:0000256" key="4">
    <source>
        <dbReference type="SAM" id="MobiDB-lite"/>
    </source>
</evidence>
<dbReference type="InParanoid" id="A0A804PNZ4"/>
<protein>
    <recommendedName>
        <fullName evidence="8">Protein JINGUBANG</fullName>
    </recommendedName>
</protein>
<evidence type="ECO:0000313" key="5">
    <source>
        <dbReference type="EnsemblPlants" id="Zm00001eb254150_P001"/>
    </source>
</evidence>
<dbReference type="GeneID" id="103627706"/>
<feature type="repeat" description="WD" evidence="3">
    <location>
        <begin position="61"/>
        <end position="90"/>
    </location>
</feature>
<dbReference type="PROSITE" id="PS50082">
    <property type="entry name" value="WD_REPEATS_2"/>
    <property type="match status" value="5"/>
</dbReference>